<sequence>MNLMPTCCFLTEFICPGIPGTAVPPSSVSRVILWFLPTVLLLMFIHIFLDLCCCCFFFFQLLLSSFLHLFVSTSISSIPLLTSQCDCTSSCSGLWRFGVVGG</sequence>
<reference evidence="2" key="1">
    <citation type="submission" date="2023-12" db="EMBL/GenBank/DDBJ databases">
        <authorList>
            <person name="Brown T."/>
        </authorList>
    </citation>
    <scope>NUCLEOTIDE SEQUENCE</scope>
</reference>
<proteinExistence type="predicted"/>
<dbReference type="EMBL" id="OY882869">
    <property type="protein sequence ID" value="CAK6435272.1"/>
    <property type="molecule type" value="Genomic_DNA"/>
</dbReference>
<accession>A0ABN9ZAC9</accession>
<evidence type="ECO:0000256" key="1">
    <source>
        <dbReference type="SAM" id="Phobius"/>
    </source>
</evidence>
<evidence type="ECO:0000313" key="2">
    <source>
        <dbReference type="EMBL" id="CAK6435272.1"/>
    </source>
</evidence>
<gene>
    <name evidence="2" type="ORF">MPIPNATIZW_LOCUS3578</name>
</gene>
<feature type="transmembrane region" description="Helical" evidence="1">
    <location>
        <begin position="56"/>
        <end position="81"/>
    </location>
</feature>
<keyword evidence="1" id="KW-1133">Transmembrane helix</keyword>
<keyword evidence="3" id="KW-1185">Reference proteome</keyword>
<feature type="transmembrane region" description="Helical" evidence="1">
    <location>
        <begin position="31"/>
        <end position="49"/>
    </location>
</feature>
<evidence type="ECO:0000313" key="3">
    <source>
        <dbReference type="Proteomes" id="UP001314169"/>
    </source>
</evidence>
<keyword evidence="1" id="KW-0812">Transmembrane</keyword>
<dbReference type="Proteomes" id="UP001314169">
    <property type="component" value="Chromosome 12"/>
</dbReference>
<protein>
    <submittedName>
        <fullName evidence="2">Uncharacterized protein</fullName>
    </submittedName>
</protein>
<name>A0ABN9ZAC9_PIPNA</name>
<organism evidence="2 3">
    <name type="scientific">Pipistrellus nathusii</name>
    <name type="common">Nathusius' pipistrelle</name>
    <dbReference type="NCBI Taxonomy" id="59473"/>
    <lineage>
        <taxon>Eukaryota</taxon>
        <taxon>Metazoa</taxon>
        <taxon>Chordata</taxon>
        <taxon>Craniata</taxon>
        <taxon>Vertebrata</taxon>
        <taxon>Euteleostomi</taxon>
        <taxon>Mammalia</taxon>
        <taxon>Eutheria</taxon>
        <taxon>Laurasiatheria</taxon>
        <taxon>Chiroptera</taxon>
        <taxon>Yangochiroptera</taxon>
        <taxon>Vespertilionidae</taxon>
        <taxon>Pipistrellus</taxon>
    </lineage>
</organism>
<keyword evidence="1" id="KW-0472">Membrane</keyword>